<dbReference type="GeneID" id="24564168"/>
<dbReference type="RefSeq" id="XP_012767813.1">
    <property type="nucleotide sequence ID" value="XM_012912359.1"/>
</dbReference>
<reference evidence="3" key="1">
    <citation type="submission" date="2014-06" db="EMBL/GenBank/DDBJ databases">
        <authorList>
            <person name="Aslett M."/>
            <person name="De Silva N."/>
        </authorList>
    </citation>
    <scope>NUCLEOTIDE SEQUENCE [LARGE SCALE GENOMIC DNA]</scope>
    <source>
        <strain evidence="3">Bond</strain>
    </source>
</reference>
<dbReference type="KEGG" id="bbig:BBBOND_0207820"/>
<dbReference type="EMBL" id="LK391708">
    <property type="protein sequence ID" value="CDR95627.1"/>
    <property type="molecule type" value="Genomic_DNA"/>
</dbReference>
<gene>
    <name evidence="2" type="ORF">BBBOND_0207820</name>
</gene>
<keyword evidence="3" id="KW-1185">Reference proteome</keyword>
<organism evidence="2 3">
    <name type="scientific">Babesia bigemina</name>
    <dbReference type="NCBI Taxonomy" id="5866"/>
    <lineage>
        <taxon>Eukaryota</taxon>
        <taxon>Sar</taxon>
        <taxon>Alveolata</taxon>
        <taxon>Apicomplexa</taxon>
        <taxon>Aconoidasida</taxon>
        <taxon>Piroplasmida</taxon>
        <taxon>Babesiidae</taxon>
        <taxon>Babesia</taxon>
    </lineage>
</organism>
<proteinExistence type="predicted"/>
<dbReference type="AlphaFoldDB" id="A0A061D6I4"/>
<protein>
    <submittedName>
        <fullName evidence="2">Uncharacterized protein</fullName>
    </submittedName>
</protein>
<name>A0A061D6I4_BABBI</name>
<evidence type="ECO:0000313" key="2">
    <source>
        <dbReference type="EMBL" id="CDR95627.1"/>
    </source>
</evidence>
<dbReference type="VEuPathDB" id="PiroplasmaDB:BBBOND_0207820"/>
<dbReference type="OMA" id="EYRYKYW"/>
<evidence type="ECO:0000313" key="3">
    <source>
        <dbReference type="Proteomes" id="UP000033188"/>
    </source>
</evidence>
<feature type="compositionally biased region" description="Low complexity" evidence="1">
    <location>
        <begin position="274"/>
        <end position="289"/>
    </location>
</feature>
<feature type="region of interest" description="Disordered" evidence="1">
    <location>
        <begin position="274"/>
        <end position="294"/>
    </location>
</feature>
<accession>A0A061D6I4</accession>
<dbReference type="OrthoDB" id="333370at2759"/>
<dbReference type="Proteomes" id="UP000033188">
    <property type="component" value="Chromosome 2"/>
</dbReference>
<sequence length="492" mass="55809">MGHDRSAYSSGTGQQSCSYFGDDDSYNGASTGLTQGYAAHTAGYKRGFTLHLSVRKLRKMKRRQINRMNKDLELFRRVKERRLKNPNRLVDIRKINFINDKCNPALMRLPVSPLVDLNGLVPFKTVPQMTSQVPFNPAPMLHNVGFRFKPDRNGKYERFCEPYPMDEILQVVDARSLGAISRMAGKYKITGEGTKIPTPMDSQIVAPGASVGKGYGFGLTKKSEPKNKPIPLSNFKPFEPNAETLVESPQELESVQMQARAYAESLIGKIAEPSSVEAPSAAETSPESPGDSAFAAETRHDRARYESDIGTISQHGATSGRYDNVKDAVGVSYMDDVCNEGDIMRNPRYLGEYRYKYWYHPFYGNATMPGDEKRLIEEYNREHPDEPLEYEEYKVDLIYCHSNGTIVYLGEDQDPYTNQADDFVMEGEDPREPRFVVQAEAGFIKEHQLKLGQILPNVNSEMRERYYDNIFFTPKSVRRQWQVHLPDGTPVM</sequence>
<evidence type="ECO:0000256" key="1">
    <source>
        <dbReference type="SAM" id="MobiDB-lite"/>
    </source>
</evidence>